<reference evidence="3 4" key="1">
    <citation type="submission" date="2018-05" db="EMBL/GenBank/DDBJ databases">
        <title>Micromonospora atacamensis sp. nov., a novel actinobacteria isolated from high altitude Atacama Desert soil.</title>
        <authorList>
            <person name="Carro L."/>
            <person name="Golinska P."/>
            <person name="Klenk H.-P."/>
            <person name="Goodfellow M."/>
        </authorList>
    </citation>
    <scope>NUCLEOTIDE SEQUENCE [LARGE SCALE GENOMIC DNA]</scope>
    <source>
        <strain evidence="3 4">5R2A7</strain>
    </source>
</reference>
<feature type="transmembrane region" description="Helical" evidence="2">
    <location>
        <begin position="108"/>
        <end position="129"/>
    </location>
</feature>
<feature type="transmembrane region" description="Helical" evidence="2">
    <location>
        <begin position="149"/>
        <end position="168"/>
    </location>
</feature>
<keyword evidence="2" id="KW-1133">Transmembrane helix</keyword>
<dbReference type="Pfam" id="PF06772">
    <property type="entry name" value="LtrA"/>
    <property type="match status" value="1"/>
</dbReference>
<organism evidence="3 4">
    <name type="scientific">Micromonospora acroterricola</name>
    <dbReference type="NCBI Taxonomy" id="2202421"/>
    <lineage>
        <taxon>Bacteria</taxon>
        <taxon>Bacillati</taxon>
        <taxon>Actinomycetota</taxon>
        <taxon>Actinomycetes</taxon>
        <taxon>Micromonosporales</taxon>
        <taxon>Micromonosporaceae</taxon>
        <taxon>Micromonospora</taxon>
    </lineage>
</organism>
<evidence type="ECO:0000256" key="2">
    <source>
        <dbReference type="SAM" id="Phobius"/>
    </source>
</evidence>
<name>A0A317CSQ8_9ACTN</name>
<dbReference type="PANTHER" id="PTHR36840:SF1">
    <property type="entry name" value="BLL5714 PROTEIN"/>
    <property type="match status" value="1"/>
</dbReference>
<keyword evidence="4" id="KW-1185">Reference proteome</keyword>
<keyword evidence="2" id="KW-0472">Membrane</keyword>
<accession>A0A317CSQ8</accession>
<feature type="transmembrane region" description="Helical" evidence="2">
    <location>
        <begin position="174"/>
        <end position="195"/>
    </location>
</feature>
<evidence type="ECO:0000256" key="1">
    <source>
        <dbReference type="SAM" id="MobiDB-lite"/>
    </source>
</evidence>
<feature type="transmembrane region" description="Helical" evidence="2">
    <location>
        <begin position="274"/>
        <end position="291"/>
    </location>
</feature>
<dbReference type="InterPro" id="IPR010640">
    <property type="entry name" value="Low_temperature_requirement_A"/>
</dbReference>
<dbReference type="Proteomes" id="UP000245410">
    <property type="component" value="Unassembled WGS sequence"/>
</dbReference>
<dbReference type="EMBL" id="QGKR01000340">
    <property type="protein sequence ID" value="PWR05104.1"/>
    <property type="molecule type" value="Genomic_DNA"/>
</dbReference>
<sequence length="458" mass="49051">MPHRFVTDRSCPLTGSTSKIPGPGGFTGIGPPGPPTVLRLPRGPDRRRRPLTVGSRAAGRLEPVSAAGEPGRSTFLELFFDLVYVFALTRISARAFEDLTDEPGREHAWSAVTGSGKTLLLLLALWALWQGTAWTTSRYDPYEVPLQAVVMIALVCSLVMGVATPRAFSQTGLMFALAYVVAQVSRPLILSIALGPHPYRRLKVRMAVVYATSGVFWIGGSMLPTNAQVVSWTVALAIEYVAGRCGWPVPGLGRSTMSKWDIAGEHLAERYQQFFLIALGETILVAGFAYSEVPYESGHALAFALALATTIVLWRIYFQRAGQILGEAVARARHPANIGRSAADTHLVMVIGLTATAVGYELIIEHPLDRVPGPWLAMVLGGPALFLAGRARFEYEVFGRVSPSRWIAILVLAAVAVPLLFLPGVAATAAGVLVLAAVAVADVRRARGAPPEPAATPF</sequence>
<feature type="transmembrane region" description="Helical" evidence="2">
    <location>
        <begin position="405"/>
        <end position="438"/>
    </location>
</feature>
<gene>
    <name evidence="3" type="ORF">DKT68_28685</name>
</gene>
<comment type="caution">
    <text evidence="3">The sequence shown here is derived from an EMBL/GenBank/DDBJ whole genome shotgun (WGS) entry which is preliminary data.</text>
</comment>
<feature type="transmembrane region" description="Helical" evidence="2">
    <location>
        <begin position="78"/>
        <end position="96"/>
    </location>
</feature>
<feature type="region of interest" description="Disordered" evidence="1">
    <location>
        <begin position="1"/>
        <end position="54"/>
    </location>
</feature>
<dbReference type="AlphaFoldDB" id="A0A317CSQ8"/>
<feature type="transmembrane region" description="Helical" evidence="2">
    <location>
        <begin position="375"/>
        <end position="393"/>
    </location>
</feature>
<keyword evidence="2" id="KW-0812">Transmembrane</keyword>
<evidence type="ECO:0000313" key="4">
    <source>
        <dbReference type="Proteomes" id="UP000245410"/>
    </source>
</evidence>
<feature type="transmembrane region" description="Helical" evidence="2">
    <location>
        <begin position="338"/>
        <end position="363"/>
    </location>
</feature>
<proteinExistence type="predicted"/>
<evidence type="ECO:0000313" key="3">
    <source>
        <dbReference type="EMBL" id="PWR05104.1"/>
    </source>
</evidence>
<feature type="transmembrane region" description="Helical" evidence="2">
    <location>
        <begin position="297"/>
        <end position="317"/>
    </location>
</feature>
<dbReference type="OrthoDB" id="7698234at2"/>
<dbReference type="PANTHER" id="PTHR36840">
    <property type="entry name" value="BLL5714 PROTEIN"/>
    <property type="match status" value="1"/>
</dbReference>
<protein>
    <submittedName>
        <fullName evidence="3">Low temperature requirement protein A</fullName>
    </submittedName>
</protein>